<name>A0AAD1UIS7_EUPCR</name>
<proteinExistence type="predicted"/>
<protein>
    <submittedName>
        <fullName evidence="1">Uncharacterized protein</fullName>
    </submittedName>
</protein>
<keyword evidence="2" id="KW-1185">Reference proteome</keyword>
<reference evidence="1" key="1">
    <citation type="submission" date="2023-07" db="EMBL/GenBank/DDBJ databases">
        <authorList>
            <consortium name="AG Swart"/>
            <person name="Singh M."/>
            <person name="Singh A."/>
            <person name="Seah K."/>
            <person name="Emmerich C."/>
        </authorList>
    </citation>
    <scope>NUCLEOTIDE SEQUENCE</scope>
    <source>
        <strain evidence="1">DP1</strain>
    </source>
</reference>
<sequence length="199" mass="23170">MPIEAQKNKGHFSKTNRRYFPACASPKKKNFTNKTIINPQFCSKPKDLKTPREERLLSPGIIDRGKIAKLMQKYSFVRPSIHRYRSPDNRNNTAYMNTRLENMRNNFFDLNLAKKKLFSPKNKVRPTRPVLGNLKLPSKLEKKMSDAEGLLLESPFLKTTIKGPQKIKAKFSISDVEIEKIKNQIWGKMKCKRSKKFDL</sequence>
<dbReference type="EMBL" id="CAMPGE010010691">
    <property type="protein sequence ID" value="CAI2369539.1"/>
    <property type="molecule type" value="Genomic_DNA"/>
</dbReference>
<evidence type="ECO:0000313" key="2">
    <source>
        <dbReference type="Proteomes" id="UP001295684"/>
    </source>
</evidence>
<dbReference type="AlphaFoldDB" id="A0AAD1UIS7"/>
<gene>
    <name evidence="1" type="ORF">ECRASSUSDP1_LOCUS10840</name>
</gene>
<evidence type="ECO:0000313" key="1">
    <source>
        <dbReference type="EMBL" id="CAI2369539.1"/>
    </source>
</evidence>
<accession>A0AAD1UIS7</accession>
<dbReference type="Proteomes" id="UP001295684">
    <property type="component" value="Unassembled WGS sequence"/>
</dbReference>
<organism evidence="1 2">
    <name type="scientific">Euplotes crassus</name>
    <dbReference type="NCBI Taxonomy" id="5936"/>
    <lineage>
        <taxon>Eukaryota</taxon>
        <taxon>Sar</taxon>
        <taxon>Alveolata</taxon>
        <taxon>Ciliophora</taxon>
        <taxon>Intramacronucleata</taxon>
        <taxon>Spirotrichea</taxon>
        <taxon>Hypotrichia</taxon>
        <taxon>Euplotida</taxon>
        <taxon>Euplotidae</taxon>
        <taxon>Moneuplotes</taxon>
    </lineage>
</organism>
<comment type="caution">
    <text evidence="1">The sequence shown here is derived from an EMBL/GenBank/DDBJ whole genome shotgun (WGS) entry which is preliminary data.</text>
</comment>